<dbReference type="HOGENOM" id="CLU_2849001_0_0_1"/>
<dbReference type="AlphaFoldDB" id="H2Y0A8"/>
<name>H2Y0A8_CIOIN</name>
<evidence type="ECO:0000313" key="1">
    <source>
        <dbReference type="Ensembl" id="ENSCINP00000035342.1"/>
    </source>
</evidence>
<organism evidence="1 2">
    <name type="scientific">Ciona intestinalis</name>
    <name type="common">Transparent sea squirt</name>
    <name type="synonym">Ascidia intestinalis</name>
    <dbReference type="NCBI Taxonomy" id="7719"/>
    <lineage>
        <taxon>Eukaryota</taxon>
        <taxon>Metazoa</taxon>
        <taxon>Chordata</taxon>
        <taxon>Tunicata</taxon>
        <taxon>Ascidiacea</taxon>
        <taxon>Phlebobranchia</taxon>
        <taxon>Cionidae</taxon>
        <taxon>Ciona</taxon>
    </lineage>
</organism>
<accession>H2Y0A8</accession>
<reference evidence="2" key="1">
    <citation type="journal article" date="2002" name="Science">
        <title>The draft genome of Ciona intestinalis: insights into chordate and vertebrate origins.</title>
        <authorList>
            <person name="Dehal P."/>
            <person name="Satou Y."/>
            <person name="Campbell R.K."/>
            <person name="Chapman J."/>
            <person name="Degnan B."/>
            <person name="De Tomaso A."/>
            <person name="Davidson B."/>
            <person name="Di Gregorio A."/>
            <person name="Gelpke M."/>
            <person name="Goodstein D.M."/>
            <person name="Harafuji N."/>
            <person name="Hastings K.E."/>
            <person name="Ho I."/>
            <person name="Hotta K."/>
            <person name="Huang W."/>
            <person name="Kawashima T."/>
            <person name="Lemaire P."/>
            <person name="Martinez D."/>
            <person name="Meinertzhagen I.A."/>
            <person name="Necula S."/>
            <person name="Nonaka M."/>
            <person name="Putnam N."/>
            <person name="Rash S."/>
            <person name="Saiga H."/>
            <person name="Satake M."/>
            <person name="Terry A."/>
            <person name="Yamada L."/>
            <person name="Wang H.G."/>
            <person name="Awazu S."/>
            <person name="Azumi K."/>
            <person name="Boore J."/>
            <person name="Branno M."/>
            <person name="Chin-Bow S."/>
            <person name="DeSantis R."/>
            <person name="Doyle S."/>
            <person name="Francino P."/>
            <person name="Keys D.N."/>
            <person name="Haga S."/>
            <person name="Hayashi H."/>
            <person name="Hino K."/>
            <person name="Imai K.S."/>
            <person name="Inaba K."/>
            <person name="Kano S."/>
            <person name="Kobayashi K."/>
            <person name="Kobayashi M."/>
            <person name="Lee B.I."/>
            <person name="Makabe K.W."/>
            <person name="Manohar C."/>
            <person name="Matassi G."/>
            <person name="Medina M."/>
            <person name="Mochizuki Y."/>
            <person name="Mount S."/>
            <person name="Morishita T."/>
            <person name="Miura S."/>
            <person name="Nakayama A."/>
            <person name="Nishizaka S."/>
            <person name="Nomoto H."/>
            <person name="Ohta F."/>
            <person name="Oishi K."/>
            <person name="Rigoutsos I."/>
            <person name="Sano M."/>
            <person name="Sasaki A."/>
            <person name="Sasakura Y."/>
            <person name="Shoguchi E."/>
            <person name="Shin-i T."/>
            <person name="Spagnuolo A."/>
            <person name="Stainier D."/>
            <person name="Suzuki M.M."/>
            <person name="Tassy O."/>
            <person name="Takatori N."/>
            <person name="Tokuoka M."/>
            <person name="Yagi K."/>
            <person name="Yoshizaki F."/>
            <person name="Wada S."/>
            <person name="Zhang C."/>
            <person name="Hyatt P.D."/>
            <person name="Larimer F."/>
            <person name="Detter C."/>
            <person name="Doggett N."/>
            <person name="Glavina T."/>
            <person name="Hawkins T."/>
            <person name="Richardson P."/>
            <person name="Lucas S."/>
            <person name="Kohara Y."/>
            <person name="Levine M."/>
            <person name="Satoh N."/>
            <person name="Rokhsar D.S."/>
        </authorList>
    </citation>
    <scope>NUCLEOTIDE SEQUENCE [LARGE SCALE GENOMIC DNA]</scope>
</reference>
<reference evidence="1" key="3">
    <citation type="submission" date="2025-09" db="UniProtKB">
        <authorList>
            <consortium name="Ensembl"/>
        </authorList>
    </citation>
    <scope>IDENTIFICATION</scope>
</reference>
<dbReference type="InParanoid" id="H2Y0A8"/>
<keyword evidence="2" id="KW-1185">Reference proteome</keyword>
<proteinExistence type="predicted"/>
<protein>
    <submittedName>
        <fullName evidence="1">Uncharacterized protein</fullName>
    </submittedName>
</protein>
<sequence length="65" mass="7834">MTIFLSSMALKVGYSFCKCHYYKYKWGITIYYLIKTFGLSTVYCQDFILCCICIRNLKFKIFKRL</sequence>
<dbReference type="Ensembl" id="ENSCINT00000036404.1">
    <property type="protein sequence ID" value="ENSCINP00000035342.1"/>
    <property type="gene ID" value="ENSCING00000018225.1"/>
</dbReference>
<reference evidence="1" key="2">
    <citation type="submission" date="2025-08" db="UniProtKB">
        <authorList>
            <consortium name="Ensembl"/>
        </authorList>
    </citation>
    <scope>IDENTIFICATION</scope>
</reference>
<evidence type="ECO:0000313" key="2">
    <source>
        <dbReference type="Proteomes" id="UP000008144"/>
    </source>
</evidence>
<dbReference type="Proteomes" id="UP000008144">
    <property type="component" value="Unassembled WGS sequence"/>
</dbReference>